<dbReference type="AlphaFoldDB" id="A0A238Z5X2"/>
<gene>
    <name evidence="1" type="ORF">SAMN06266787_1312</name>
</gene>
<dbReference type="Pfam" id="PF26458">
    <property type="entry name" value="DUF8137"/>
    <property type="match status" value="1"/>
</dbReference>
<protein>
    <submittedName>
        <fullName evidence="1">Uncharacterized protein</fullName>
    </submittedName>
</protein>
<dbReference type="InterPro" id="IPR058450">
    <property type="entry name" value="DUF8137"/>
</dbReference>
<reference evidence="1 2" key="1">
    <citation type="submission" date="2017-06" db="EMBL/GenBank/DDBJ databases">
        <authorList>
            <person name="Kim H.J."/>
            <person name="Triplett B.A."/>
        </authorList>
    </citation>
    <scope>NUCLEOTIDE SEQUENCE [LARGE SCALE GENOMIC DNA]</scope>
    <source>
        <strain evidence="1 2">DSM 19316</strain>
    </source>
</reference>
<name>A0A238Z5X2_HALEZ</name>
<dbReference type="Proteomes" id="UP000198297">
    <property type="component" value="Unassembled WGS sequence"/>
</dbReference>
<evidence type="ECO:0000313" key="2">
    <source>
        <dbReference type="Proteomes" id="UP000198297"/>
    </source>
</evidence>
<sequence>MPRYYDWDKEFDNTFELDDTVEQRIRDLVEETGFDATLPNDWTFRDIGI</sequence>
<proteinExistence type="predicted"/>
<dbReference type="RefSeq" id="WP_244166339.1">
    <property type="nucleotide sequence ID" value="NZ_FZNK01000031.1"/>
</dbReference>
<dbReference type="EMBL" id="FZNK01000031">
    <property type="protein sequence ID" value="SNR78690.1"/>
    <property type="molecule type" value="Genomic_DNA"/>
</dbReference>
<organism evidence="1 2">
    <name type="scientific">Halorubrum ezzemoulense</name>
    <name type="common">Halorubrum chaoviator</name>
    <dbReference type="NCBI Taxonomy" id="337243"/>
    <lineage>
        <taxon>Archaea</taxon>
        <taxon>Methanobacteriati</taxon>
        <taxon>Methanobacteriota</taxon>
        <taxon>Stenosarchaea group</taxon>
        <taxon>Halobacteria</taxon>
        <taxon>Halobacteriales</taxon>
        <taxon>Haloferacaceae</taxon>
        <taxon>Halorubrum</taxon>
    </lineage>
</organism>
<evidence type="ECO:0000313" key="1">
    <source>
        <dbReference type="EMBL" id="SNR78690.1"/>
    </source>
</evidence>
<accession>A0A238Z5X2</accession>